<dbReference type="SUPFAM" id="SSF46689">
    <property type="entry name" value="Homeodomain-like"/>
    <property type="match status" value="1"/>
</dbReference>
<gene>
    <name evidence="6" type="ORF">BC739_006006</name>
</gene>
<dbReference type="InterPro" id="IPR009057">
    <property type="entry name" value="Homeodomain-like_sf"/>
</dbReference>
<dbReference type="InterPro" id="IPR001647">
    <property type="entry name" value="HTH_TetR"/>
</dbReference>
<name>A0ABR6BPE9_9PSEU</name>
<dbReference type="Gene3D" id="1.10.357.10">
    <property type="entry name" value="Tetracycline Repressor, domain 2"/>
    <property type="match status" value="1"/>
</dbReference>
<keyword evidence="7" id="KW-1185">Reference proteome</keyword>
<dbReference type="InterPro" id="IPR011075">
    <property type="entry name" value="TetR_C"/>
</dbReference>
<dbReference type="EMBL" id="JACJID010000004">
    <property type="protein sequence ID" value="MBA8928789.1"/>
    <property type="molecule type" value="Genomic_DNA"/>
</dbReference>
<evidence type="ECO:0000313" key="7">
    <source>
        <dbReference type="Proteomes" id="UP000517916"/>
    </source>
</evidence>
<evidence type="ECO:0000256" key="3">
    <source>
        <dbReference type="ARBA" id="ARBA00023163"/>
    </source>
</evidence>
<sequence length="186" mass="20175">MPRPREFDEQQALDAAMTAFWATGYEATSTQDLCEATGLGRSSIYNTFSSKHELYRRSLQRYHETATGNQLEVLAAEGDPREKIRALLTQAAHDDRGCLAVNASIELGSRDSEVKAVLRKGFDQLIEAIRATVQEGQRAGVITREKDALALAQFVHGTIGGLRVLSSSGASTETLCSVVDIAMSAL</sequence>
<reference evidence="6 7" key="1">
    <citation type="submission" date="2020-08" db="EMBL/GenBank/DDBJ databases">
        <title>Genomic Encyclopedia of Archaeal and Bacterial Type Strains, Phase II (KMG-II): from individual species to whole genera.</title>
        <authorList>
            <person name="Goeker M."/>
        </authorList>
    </citation>
    <scope>NUCLEOTIDE SEQUENCE [LARGE SCALE GENOMIC DNA]</scope>
    <source>
        <strain evidence="6 7">DSM 43850</strain>
    </source>
</reference>
<evidence type="ECO:0000259" key="5">
    <source>
        <dbReference type="PROSITE" id="PS50977"/>
    </source>
</evidence>
<evidence type="ECO:0000256" key="2">
    <source>
        <dbReference type="ARBA" id="ARBA00023125"/>
    </source>
</evidence>
<accession>A0ABR6BPE9</accession>
<organism evidence="6 7">
    <name type="scientific">Kutzneria viridogrisea</name>
    <dbReference type="NCBI Taxonomy" id="47990"/>
    <lineage>
        <taxon>Bacteria</taxon>
        <taxon>Bacillati</taxon>
        <taxon>Actinomycetota</taxon>
        <taxon>Actinomycetes</taxon>
        <taxon>Pseudonocardiales</taxon>
        <taxon>Pseudonocardiaceae</taxon>
        <taxon>Kutzneria</taxon>
    </lineage>
</organism>
<dbReference type="SUPFAM" id="SSF48498">
    <property type="entry name" value="Tetracyclin repressor-like, C-terminal domain"/>
    <property type="match status" value="1"/>
</dbReference>
<dbReference type="Proteomes" id="UP000517916">
    <property type="component" value="Unassembled WGS sequence"/>
</dbReference>
<keyword evidence="2 4" id="KW-0238">DNA-binding</keyword>
<dbReference type="PANTHER" id="PTHR47506:SF1">
    <property type="entry name" value="HTH-TYPE TRANSCRIPTIONAL REGULATOR YJDC"/>
    <property type="match status" value="1"/>
</dbReference>
<dbReference type="PROSITE" id="PS50977">
    <property type="entry name" value="HTH_TETR_2"/>
    <property type="match status" value="1"/>
</dbReference>
<dbReference type="PANTHER" id="PTHR47506">
    <property type="entry name" value="TRANSCRIPTIONAL REGULATORY PROTEIN"/>
    <property type="match status" value="1"/>
</dbReference>
<dbReference type="RefSeq" id="WP_025356162.1">
    <property type="nucleotide sequence ID" value="NZ_BAAABQ010000047.1"/>
</dbReference>
<evidence type="ECO:0000313" key="6">
    <source>
        <dbReference type="EMBL" id="MBA8928789.1"/>
    </source>
</evidence>
<evidence type="ECO:0000256" key="4">
    <source>
        <dbReference type="PROSITE-ProRule" id="PRU00335"/>
    </source>
</evidence>
<keyword evidence="1" id="KW-0805">Transcription regulation</keyword>
<dbReference type="InterPro" id="IPR036271">
    <property type="entry name" value="Tet_transcr_reg_TetR-rel_C_sf"/>
</dbReference>
<keyword evidence="3" id="KW-0804">Transcription</keyword>
<feature type="domain" description="HTH tetR-type" evidence="5">
    <location>
        <begin position="6"/>
        <end position="66"/>
    </location>
</feature>
<protein>
    <submittedName>
        <fullName evidence="6">AcrR family transcriptional regulator</fullName>
    </submittedName>
</protein>
<dbReference type="Pfam" id="PF16925">
    <property type="entry name" value="TetR_C_13"/>
    <property type="match status" value="1"/>
</dbReference>
<proteinExistence type="predicted"/>
<comment type="caution">
    <text evidence="6">The sequence shown here is derived from an EMBL/GenBank/DDBJ whole genome shotgun (WGS) entry which is preliminary data.</text>
</comment>
<dbReference type="Pfam" id="PF00440">
    <property type="entry name" value="TetR_N"/>
    <property type="match status" value="1"/>
</dbReference>
<dbReference type="Gene3D" id="1.10.10.60">
    <property type="entry name" value="Homeodomain-like"/>
    <property type="match status" value="1"/>
</dbReference>
<feature type="DNA-binding region" description="H-T-H motif" evidence="4">
    <location>
        <begin position="29"/>
        <end position="48"/>
    </location>
</feature>
<evidence type="ECO:0000256" key="1">
    <source>
        <dbReference type="ARBA" id="ARBA00023015"/>
    </source>
</evidence>